<gene>
    <name evidence="2" type="ordered locus">Saro_3621</name>
</gene>
<geneLocation type="plasmid" evidence="2 3">
    <name>pNL2</name>
</geneLocation>
<dbReference type="RefSeq" id="WP_011906867.1">
    <property type="nucleotide sequence ID" value="NC_009427.1"/>
</dbReference>
<dbReference type="KEGG" id="nar:Saro_3621"/>
<dbReference type="InterPro" id="IPR003673">
    <property type="entry name" value="CoA-Trfase_fam_III"/>
</dbReference>
<keyword evidence="2" id="KW-0614">Plasmid</keyword>
<dbReference type="Proteomes" id="UP000009134">
    <property type="component" value="Plasmid pNL2"/>
</dbReference>
<proteinExistence type="predicted"/>
<dbReference type="AlphaFoldDB" id="A4XEW9"/>
<evidence type="ECO:0000313" key="2">
    <source>
        <dbReference type="EMBL" id="ABP64480.1"/>
    </source>
</evidence>
<sequence length="413" mass="43707">MTGEASPAGPLAGLRVLDLSRVLAGPWCTQILGDLGAEVIKVEQPGQGDDTRRWGPPFLDDGSNDAAYYLCANRNKRSVAIDLADPQGAALIRRFAETADIVVENFRVGGLAKYGLDYASVKAIRPDVIYCSITGFGQTGPMRNTGGYDFLIQGMSGLMSVTGLPDGEPGGGPMKVGLPVCDLQTGLYATVSILAALNHRNRTGEGQHIDLALLDTQVSLLANQASNWMNGGMVPRRLGNQHPNTVPYQDFACADGNILVAIGNDRQFRQFMAMIGLGALADDPRFAASGGRSVNRDALLGVMRPVIAQWKAAELIAAMQAAGLPGGKVNEIPEVLEHPQIEARGLVHEMERSDGTPVKVLGFPAKLSATPATYRTAPPRSGEDTRAVLTGVLGLDAAEIERLMAAGVIAERL</sequence>
<keyword evidence="3" id="KW-1185">Reference proteome</keyword>
<dbReference type="InterPro" id="IPR044855">
    <property type="entry name" value="CoA-Trfase_III_dom3_sf"/>
</dbReference>
<dbReference type="Pfam" id="PF02515">
    <property type="entry name" value="CoA_transf_3"/>
    <property type="match status" value="1"/>
</dbReference>
<dbReference type="Gene3D" id="3.30.1540.10">
    <property type="entry name" value="formyl-coa transferase, domain 3"/>
    <property type="match status" value="1"/>
</dbReference>
<dbReference type="HOGENOM" id="CLU_033975_0_0_5"/>
<dbReference type="eggNOG" id="COG1804">
    <property type="taxonomic scope" value="Bacteria"/>
</dbReference>
<evidence type="ECO:0000313" key="3">
    <source>
        <dbReference type="Proteomes" id="UP000009134"/>
    </source>
</evidence>
<reference evidence="2 3" key="1">
    <citation type="submission" date="2007-04" db="EMBL/GenBank/DDBJ databases">
        <title>Complete sequence of plasmid pNL2 of Novosphingobium aromaticivorans DSM 12444.</title>
        <authorList>
            <consortium name="US DOE Joint Genome Institute"/>
            <person name="Copeland A."/>
            <person name="Lucas S."/>
            <person name="Lapidus A."/>
            <person name="Barry K."/>
            <person name="Detter J.C."/>
            <person name="Glavina del Rio T."/>
            <person name="Hammon N."/>
            <person name="Israni S."/>
            <person name="Dalin E."/>
            <person name="Tice H."/>
            <person name="Pitluck S."/>
            <person name="Chertkov O."/>
            <person name="Han C."/>
            <person name="Thomson S."/>
            <person name="Schmutz J."/>
            <person name="Larimer F."/>
            <person name="Land M."/>
            <person name="Kyrpides N."/>
            <person name="Ivanova N."/>
            <person name="Fredrickson J."/>
            <person name="Romine M.F."/>
            <person name="Richardson P."/>
        </authorList>
    </citation>
    <scope>NUCLEOTIDE SEQUENCE [LARGE SCALE GENOMIC DNA]</scope>
    <source>
        <strain evidence="3">ATCC 700278 / DSM 12444 / CCUG 56034 / CIP 105152 / NBRC 16084 / F199</strain>
        <plasmid evidence="2 3">pNL2</plasmid>
    </source>
</reference>
<dbReference type="InterPro" id="IPR050483">
    <property type="entry name" value="CoA-transferase_III_domain"/>
</dbReference>
<keyword evidence="1" id="KW-0808">Transferase</keyword>
<evidence type="ECO:0000256" key="1">
    <source>
        <dbReference type="ARBA" id="ARBA00022679"/>
    </source>
</evidence>
<dbReference type="Gene3D" id="3.40.50.10540">
    <property type="entry name" value="Crotonobetainyl-coa:carnitine coa-transferase, domain 1"/>
    <property type="match status" value="1"/>
</dbReference>
<dbReference type="InterPro" id="IPR023606">
    <property type="entry name" value="CoA-Trfase_III_dom_1_sf"/>
</dbReference>
<dbReference type="PANTHER" id="PTHR48207:SF3">
    <property type="entry name" value="SUCCINATE--HYDROXYMETHYLGLUTARATE COA-TRANSFERASE"/>
    <property type="match status" value="1"/>
</dbReference>
<dbReference type="SUPFAM" id="SSF89796">
    <property type="entry name" value="CoA-transferase family III (CaiB/BaiF)"/>
    <property type="match status" value="1"/>
</dbReference>
<organism evidence="2 3">
    <name type="scientific">Novosphingobium aromaticivorans (strain ATCC 700278 / DSM 12444 / CCUG 56034 / CIP 105152 / NBRC 16084 / F199)</name>
    <dbReference type="NCBI Taxonomy" id="279238"/>
    <lineage>
        <taxon>Bacteria</taxon>
        <taxon>Pseudomonadati</taxon>
        <taxon>Pseudomonadota</taxon>
        <taxon>Alphaproteobacteria</taxon>
        <taxon>Sphingomonadales</taxon>
        <taxon>Sphingomonadaceae</taxon>
        <taxon>Novosphingobium</taxon>
    </lineage>
</organism>
<accession>A4XEW9</accession>
<name>A4XEW9_NOVAD</name>
<dbReference type="PANTHER" id="PTHR48207">
    <property type="entry name" value="SUCCINATE--HYDROXYMETHYLGLUTARATE COA-TRANSFERASE"/>
    <property type="match status" value="1"/>
</dbReference>
<protein>
    <submittedName>
        <fullName evidence="2">L-carnitine dehydratase/bile acid-inducible protein F</fullName>
    </submittedName>
</protein>
<dbReference type="EMBL" id="CP000677">
    <property type="protein sequence ID" value="ABP64480.1"/>
    <property type="molecule type" value="Genomic_DNA"/>
</dbReference>
<dbReference type="GO" id="GO:0008410">
    <property type="term" value="F:CoA-transferase activity"/>
    <property type="evidence" value="ECO:0007669"/>
    <property type="project" value="TreeGrafter"/>
</dbReference>